<accession>A0A261S0A0</accession>
<dbReference type="OrthoDB" id="5524840at2"/>
<evidence type="ECO:0000259" key="1">
    <source>
        <dbReference type="Pfam" id="PF12200"/>
    </source>
</evidence>
<keyword evidence="3" id="KW-1185">Reference proteome</keyword>
<organism evidence="2 3">
    <name type="scientific">Bordetella genomosp. 10</name>
    <dbReference type="NCBI Taxonomy" id="1416804"/>
    <lineage>
        <taxon>Bacteria</taxon>
        <taxon>Pseudomonadati</taxon>
        <taxon>Pseudomonadota</taxon>
        <taxon>Betaproteobacteria</taxon>
        <taxon>Burkholderiales</taxon>
        <taxon>Alcaligenaceae</taxon>
        <taxon>Bordetella</taxon>
    </lineage>
</organism>
<protein>
    <recommendedName>
        <fullName evidence="1">DUF3597 domain-containing protein</fullName>
    </recommendedName>
</protein>
<evidence type="ECO:0000313" key="3">
    <source>
        <dbReference type="Proteomes" id="UP000216020"/>
    </source>
</evidence>
<proteinExistence type="predicted"/>
<dbReference type="Pfam" id="PF12200">
    <property type="entry name" value="DUF3597"/>
    <property type="match status" value="1"/>
</dbReference>
<dbReference type="EMBL" id="NEVM01000005">
    <property type="protein sequence ID" value="OZI30776.1"/>
    <property type="molecule type" value="Genomic_DNA"/>
</dbReference>
<dbReference type="AlphaFoldDB" id="A0A261S0A0"/>
<reference evidence="3" key="1">
    <citation type="submission" date="2017-05" db="EMBL/GenBank/DDBJ databases">
        <title>Complete and WGS of Bordetella genogroups.</title>
        <authorList>
            <person name="Spilker T."/>
            <person name="Lipuma J."/>
        </authorList>
    </citation>
    <scope>NUCLEOTIDE SEQUENCE [LARGE SCALE GENOMIC DNA]</scope>
    <source>
        <strain evidence="3">AU16122</strain>
    </source>
</reference>
<name>A0A261S0A0_9BORD</name>
<dbReference type="InterPro" id="IPR022016">
    <property type="entry name" value="DUF3597"/>
</dbReference>
<dbReference type="RefSeq" id="WP_094855199.1">
    <property type="nucleotide sequence ID" value="NZ_NEVM01000005.1"/>
</dbReference>
<gene>
    <name evidence="2" type="ORF">CAL29_22580</name>
</gene>
<dbReference type="SUPFAM" id="SSF158634">
    <property type="entry name" value="RPA2825-like"/>
    <property type="match status" value="1"/>
</dbReference>
<feature type="domain" description="DUF3597" evidence="1">
    <location>
        <begin position="3"/>
        <end position="122"/>
    </location>
</feature>
<evidence type="ECO:0000313" key="2">
    <source>
        <dbReference type="EMBL" id="OZI30776.1"/>
    </source>
</evidence>
<dbReference type="Proteomes" id="UP000216020">
    <property type="component" value="Unassembled WGS sequence"/>
</dbReference>
<sequence length="127" mass="12945">MGIFSTILAKIFPSDHPANTDAAAGGAAASAPATTAAPANLPPVDVEAILAAKQASSGQTLNWKTSIVDLMKLLGLDSSLAARKTLAGELGYTGNTDDSAAMNIWLHKAVMTKLAENGGKVPDDLKN</sequence>
<comment type="caution">
    <text evidence="2">The sequence shown here is derived from an EMBL/GenBank/DDBJ whole genome shotgun (WGS) entry which is preliminary data.</text>
</comment>